<gene>
    <name evidence="2" type="ORF">CVV64_17760</name>
</gene>
<feature type="chain" id="PRO_5014793825" evidence="1">
    <location>
        <begin position="24"/>
        <end position="274"/>
    </location>
</feature>
<organism evidence="2 3">
    <name type="scientific">Candidatus Wallbacteria bacterium HGW-Wallbacteria-1</name>
    <dbReference type="NCBI Taxonomy" id="2013854"/>
    <lineage>
        <taxon>Bacteria</taxon>
        <taxon>Candidatus Walliibacteriota</taxon>
    </lineage>
</organism>
<evidence type="ECO:0000256" key="1">
    <source>
        <dbReference type="SAM" id="SignalP"/>
    </source>
</evidence>
<accession>A0A2N1PK48</accession>
<name>A0A2N1PK48_9BACT</name>
<protein>
    <submittedName>
        <fullName evidence="2">Uncharacterized protein</fullName>
    </submittedName>
</protein>
<evidence type="ECO:0000313" key="2">
    <source>
        <dbReference type="EMBL" id="PKK88689.1"/>
    </source>
</evidence>
<comment type="caution">
    <text evidence="2">The sequence shown here is derived from an EMBL/GenBank/DDBJ whole genome shotgun (WGS) entry which is preliminary data.</text>
</comment>
<keyword evidence="1" id="KW-0732">Signal</keyword>
<feature type="signal peptide" evidence="1">
    <location>
        <begin position="1"/>
        <end position="23"/>
    </location>
</feature>
<sequence>MKKVIYLFAVLLLTMNFIASALAADPAGTWMSSSGSTVKIWANMQQLVITIITPQGQSFKYQGWWTKFGEMFAYQVPGTGTHTGIFYAGNSNRIQIQAPNGGRYEWTRWTGANTQPATPAPQPQNGYNDASSFNNMINRNRAANNGYSTTVPTAPPPPPAYNPNQNNPMHGSFYTKQAYNQSRQPAPPAVNINGLWNSSSGSSIQLASQGNQVFVTVVGSNGQRYQGSGRWLVAGSQFDYSIPGLNGVAVCTINPQNYNQITVLMNGRYTYWSR</sequence>
<reference evidence="2 3" key="1">
    <citation type="journal article" date="2017" name="ISME J.">
        <title>Potential for microbial H2 and metal transformations associated with novel bacteria and archaea in deep terrestrial subsurface sediments.</title>
        <authorList>
            <person name="Hernsdorf A.W."/>
            <person name="Amano Y."/>
            <person name="Miyakawa K."/>
            <person name="Ise K."/>
            <person name="Suzuki Y."/>
            <person name="Anantharaman K."/>
            <person name="Probst A."/>
            <person name="Burstein D."/>
            <person name="Thomas B.C."/>
            <person name="Banfield J.F."/>
        </authorList>
    </citation>
    <scope>NUCLEOTIDE SEQUENCE [LARGE SCALE GENOMIC DNA]</scope>
    <source>
        <strain evidence="2">HGW-Wallbacteria-1</strain>
    </source>
</reference>
<dbReference type="EMBL" id="PGXC01000037">
    <property type="protein sequence ID" value="PKK88689.1"/>
    <property type="molecule type" value="Genomic_DNA"/>
</dbReference>
<evidence type="ECO:0000313" key="3">
    <source>
        <dbReference type="Proteomes" id="UP000233256"/>
    </source>
</evidence>
<dbReference type="Proteomes" id="UP000233256">
    <property type="component" value="Unassembled WGS sequence"/>
</dbReference>
<dbReference type="AlphaFoldDB" id="A0A2N1PK48"/>
<proteinExistence type="predicted"/>